<accession>A0A937RBA6</accession>
<name>A0A937RBA6_9ACTN</name>
<organism evidence="1 2">
    <name type="scientific">Frankia nepalensis</name>
    <dbReference type="NCBI Taxonomy" id="1836974"/>
    <lineage>
        <taxon>Bacteria</taxon>
        <taxon>Bacillati</taxon>
        <taxon>Actinomycetota</taxon>
        <taxon>Actinomycetes</taxon>
        <taxon>Frankiales</taxon>
        <taxon>Frankiaceae</taxon>
        <taxon>Frankia</taxon>
    </lineage>
</organism>
<proteinExistence type="predicted"/>
<dbReference type="EMBL" id="JAEACQ010000201">
    <property type="protein sequence ID" value="MBL7628983.1"/>
    <property type="molecule type" value="Genomic_DNA"/>
</dbReference>
<reference evidence="1" key="1">
    <citation type="submission" date="2020-12" db="EMBL/GenBank/DDBJ databases">
        <title>Genomic characterization of non-nitrogen-fixing Frankia strains.</title>
        <authorList>
            <person name="Carlos-Shanley C."/>
            <person name="Guerra T."/>
            <person name="Hahn D."/>
        </authorList>
    </citation>
    <scope>NUCLEOTIDE SEQUENCE</scope>
    <source>
        <strain evidence="1">CN6</strain>
    </source>
</reference>
<dbReference type="RefSeq" id="WP_203005194.1">
    <property type="nucleotide sequence ID" value="NZ_JADWYU010000193.1"/>
</dbReference>
<sequence length="74" mass="8499">MEMASDGRYGDAVPQIRDHLERYQRALDGVKFSHRGRPIDEVRRALASAFQAEGIEVWKEVAEDAVRLISEDRE</sequence>
<evidence type="ECO:0000313" key="1">
    <source>
        <dbReference type="EMBL" id="MBL7628983.1"/>
    </source>
</evidence>
<keyword evidence="2" id="KW-1185">Reference proteome</keyword>
<dbReference type="AlphaFoldDB" id="A0A937RBA6"/>
<evidence type="ECO:0000313" key="2">
    <source>
        <dbReference type="Proteomes" id="UP000604475"/>
    </source>
</evidence>
<dbReference type="Proteomes" id="UP000604475">
    <property type="component" value="Unassembled WGS sequence"/>
</dbReference>
<comment type="caution">
    <text evidence="1">The sequence shown here is derived from an EMBL/GenBank/DDBJ whole genome shotgun (WGS) entry which is preliminary data.</text>
</comment>
<gene>
    <name evidence="1" type="ORF">I7412_17825</name>
</gene>
<protein>
    <submittedName>
        <fullName evidence="1">Uncharacterized protein</fullName>
    </submittedName>
</protein>